<evidence type="ECO:0000256" key="2">
    <source>
        <dbReference type="ARBA" id="ARBA00022692"/>
    </source>
</evidence>
<evidence type="ECO:0000256" key="3">
    <source>
        <dbReference type="ARBA" id="ARBA00022989"/>
    </source>
</evidence>
<feature type="transmembrane region" description="Helical" evidence="6">
    <location>
        <begin position="796"/>
        <end position="816"/>
    </location>
</feature>
<evidence type="ECO:0000313" key="10">
    <source>
        <dbReference type="Proteomes" id="UP000184330"/>
    </source>
</evidence>
<feature type="transmembrane region" description="Helical" evidence="6">
    <location>
        <begin position="748"/>
        <end position="766"/>
    </location>
</feature>
<dbReference type="AlphaFoldDB" id="A0A1L7WDV2"/>
<dbReference type="PANTHER" id="PTHR37994:SF4">
    <property type="entry name" value="ER TRANSPORTER 6TM N-TERMINAL DOMAIN-CONTAINING PROTEIN-RELATED"/>
    <property type="match status" value="1"/>
</dbReference>
<accession>A0A1L7WDV2</accession>
<dbReference type="Pfam" id="PF10337">
    <property type="entry name" value="ArAE_2_N"/>
    <property type="match status" value="1"/>
</dbReference>
<feature type="region of interest" description="Disordered" evidence="5">
    <location>
        <begin position="1"/>
        <end position="59"/>
    </location>
</feature>
<reference evidence="9 10" key="1">
    <citation type="submission" date="2016-03" db="EMBL/GenBank/DDBJ databases">
        <authorList>
            <person name="Ploux O."/>
        </authorList>
    </citation>
    <scope>NUCLEOTIDE SEQUENCE [LARGE SCALE GENOMIC DNA]</scope>
    <source>
        <strain evidence="9 10">UAMH 11012</strain>
    </source>
</reference>
<comment type="subcellular location">
    <subcellularLocation>
        <location evidence="1">Membrane</location>
        <topology evidence="1">Multi-pass membrane protein</topology>
    </subcellularLocation>
</comment>
<keyword evidence="3 6" id="KW-1133">Transmembrane helix</keyword>
<dbReference type="GO" id="GO:0016020">
    <property type="term" value="C:membrane"/>
    <property type="evidence" value="ECO:0007669"/>
    <property type="project" value="UniProtKB-SubCell"/>
</dbReference>
<keyword evidence="10" id="KW-1185">Reference proteome</keyword>
<evidence type="ECO:0000256" key="6">
    <source>
        <dbReference type="SAM" id="Phobius"/>
    </source>
</evidence>
<feature type="domain" description="Putative ER transporter 6TM N-terminal" evidence="7">
    <location>
        <begin position="167"/>
        <end position="375"/>
    </location>
</feature>
<evidence type="ECO:0000256" key="4">
    <source>
        <dbReference type="ARBA" id="ARBA00023136"/>
    </source>
</evidence>
<dbReference type="OrthoDB" id="2274698at2759"/>
<name>A0A1L7WDV2_9HELO</name>
<feature type="transmembrane region" description="Helical" evidence="6">
    <location>
        <begin position="678"/>
        <end position="698"/>
    </location>
</feature>
<proteinExistence type="predicted"/>
<gene>
    <name evidence="9" type="ORF">PAC_00838</name>
</gene>
<keyword evidence="2 6" id="KW-0812">Transmembrane</keyword>
<feature type="transmembrane region" description="Helical" evidence="6">
    <location>
        <begin position="532"/>
        <end position="554"/>
    </location>
</feature>
<protein>
    <submittedName>
        <fullName evidence="9">Uncharacterized protein</fullName>
    </submittedName>
</protein>
<evidence type="ECO:0000256" key="1">
    <source>
        <dbReference type="ARBA" id="ARBA00004141"/>
    </source>
</evidence>
<dbReference type="PANTHER" id="PTHR37994">
    <property type="entry name" value="ARAE_2_N DOMAIN-CONTAINING PROTEIN-RELATED"/>
    <property type="match status" value="1"/>
</dbReference>
<evidence type="ECO:0000313" key="9">
    <source>
        <dbReference type="EMBL" id="CZR50963.1"/>
    </source>
</evidence>
<dbReference type="STRING" id="576137.A0A1L7WDV2"/>
<dbReference type="Pfam" id="PF13515">
    <property type="entry name" value="FUSC_2"/>
    <property type="match status" value="1"/>
</dbReference>
<feature type="transmembrane region" description="Helical" evidence="6">
    <location>
        <begin position="231"/>
        <end position="250"/>
    </location>
</feature>
<evidence type="ECO:0000259" key="7">
    <source>
        <dbReference type="Pfam" id="PF10337"/>
    </source>
</evidence>
<dbReference type="InterPro" id="IPR049453">
    <property type="entry name" value="Memb_transporter_dom"/>
</dbReference>
<dbReference type="InterPro" id="IPR018823">
    <property type="entry name" value="ArAE_2_N"/>
</dbReference>
<feature type="transmembrane region" description="Helical" evidence="6">
    <location>
        <begin position="99"/>
        <end position="118"/>
    </location>
</feature>
<keyword evidence="4 6" id="KW-0472">Membrane</keyword>
<organism evidence="9 10">
    <name type="scientific">Phialocephala subalpina</name>
    <dbReference type="NCBI Taxonomy" id="576137"/>
    <lineage>
        <taxon>Eukaryota</taxon>
        <taxon>Fungi</taxon>
        <taxon>Dikarya</taxon>
        <taxon>Ascomycota</taxon>
        <taxon>Pezizomycotina</taxon>
        <taxon>Leotiomycetes</taxon>
        <taxon>Helotiales</taxon>
        <taxon>Mollisiaceae</taxon>
        <taxon>Phialocephala</taxon>
        <taxon>Phialocephala fortinii species complex</taxon>
    </lineage>
</organism>
<evidence type="ECO:0000256" key="5">
    <source>
        <dbReference type="SAM" id="MobiDB-lite"/>
    </source>
</evidence>
<dbReference type="EMBL" id="FJOG01000001">
    <property type="protein sequence ID" value="CZR50963.1"/>
    <property type="molecule type" value="Genomic_DNA"/>
</dbReference>
<sequence length="1088" mass="120159">MSDPSPEPDKAVDENLAAISASTEEPNHLDAKPSPQSIPTDARNGSSAAPTPPPKKPNMLQRAWKKVGFNPTTIMIMVKPAIAATIAMGIFQSQAVAKHYLNLGYLIIIVSITTVPILPRGKFIMNLLVSVVLTCFGCGMVTLGQWCGIKARQHTTPADASLAVAYGYNSSASVVNAIFFMVNIFGISVLRAARPAFSIPGIQYTVFMCVGFSYGPQEPTVAASHRFVKELLYSFLTGQAISAGVCLLVIPVSSRKVFFAEVAGFLQTCRGLLKAQMGFVRVLEHSRLCNPLVKKEHLETEEGKAVLQTFAERAKALKAASAGILGLGAKLRDDVVFARRESAYGHFRETDISELHQLLRRIMIPISGLSTIVAISEGMQEDGKLPDYVPEGVSDDEFNNERKEWLEMITAVIVTFEQMVQILDESILHILILLRLVPGASKDTKLQREDVEKNGDTSRPGQLGYGDYLEKRIKLFRQTRTAELKAWATSRGLNSVFQSTLKNQSTRPNMGHQKLPPGAQARDILASKRLHIIMFMEYLLWTTSLAILSLVRFAELKATDNTFRHSRLVFPKIKTLIKWVKGLINGDPDSGPQFGNLDENVDVPDIVYLGSSFNAPKDPEHLPPKNGIQRLGNHLRLIPKFLGSEPVRFGVRVTIATMSIGIMAYLHSTHKFFIQQRVVWCLVMIAIGMSPTSGSAVFNLLGNLTFTLFGMIGAFINWYIVDQKTTGVIVIFFFFMMFYFYFCAKYPRFLVAIVAGALTHVLVIGYELQVRVIGLAQATATGQPYYPLYKLAPYRLLTVGAGVLVGYIFTIFPVPITEASILRRDLGLSLFLLSKYLSAVTATVDMRLQDKSGDMKDKGSPGRRLEKMRHKVLEKQVMLLGSMRANLGFLPWDLKFGGEFPTELYKALVDEVQNITNYLTIIAYATESFPSSHSLSSTPSPTTLSRQTPWLTRFSHYRHNTIPQSHQLTTLLTLLSASLRNAQPLPPYLIPPSPYRISDELLDEGAELLELSNLDEPGFRAVAVVETGQRCVVRSVGRCVDRVRDIVGEVDFSFRVVGNSWEESMVFGGPSAGEAGADVGADGKVKNA</sequence>
<feature type="transmembrane region" description="Helical" evidence="6">
    <location>
        <begin position="125"/>
        <end position="146"/>
    </location>
</feature>
<feature type="compositionally biased region" description="Polar residues" evidence="5">
    <location>
        <begin position="34"/>
        <end position="45"/>
    </location>
</feature>
<feature type="transmembrane region" description="Helical" evidence="6">
    <location>
        <begin position="166"/>
        <end position="190"/>
    </location>
</feature>
<evidence type="ECO:0000259" key="8">
    <source>
        <dbReference type="Pfam" id="PF13515"/>
    </source>
</evidence>
<feature type="transmembrane region" description="Helical" evidence="6">
    <location>
        <begin position="704"/>
        <end position="721"/>
    </location>
</feature>
<feature type="transmembrane region" description="Helical" evidence="6">
    <location>
        <begin position="69"/>
        <end position="93"/>
    </location>
</feature>
<dbReference type="Proteomes" id="UP000184330">
    <property type="component" value="Unassembled WGS sequence"/>
</dbReference>
<feature type="transmembrane region" description="Helical" evidence="6">
    <location>
        <begin position="726"/>
        <end position="742"/>
    </location>
</feature>
<feature type="domain" description="Integral membrane bound transporter" evidence="8">
    <location>
        <begin position="670"/>
        <end position="808"/>
    </location>
</feature>